<feature type="region of interest" description="Disordered" evidence="1">
    <location>
        <begin position="68"/>
        <end position="93"/>
    </location>
</feature>
<name>A0A1I7YXL1_9BILA</name>
<sequence>MCGPLQRKCDPQFYGLCTHLCSLTPTPRKYFSGLTFLTAAALATDPRSDLLTSAPMISLAPKRSRLGVVNMRSAHKNSTHARRPTQGKTRGYKGKTYSIFPEDLPRLGLLVRLPGI</sequence>
<keyword evidence="2" id="KW-1185">Reference proteome</keyword>
<dbReference type="AlphaFoldDB" id="A0A1I7YXL1"/>
<dbReference type="WBParaSite" id="L893_g20727.t1">
    <property type="protein sequence ID" value="L893_g20727.t1"/>
    <property type="gene ID" value="L893_g20727"/>
</dbReference>
<evidence type="ECO:0000313" key="2">
    <source>
        <dbReference type="Proteomes" id="UP000095287"/>
    </source>
</evidence>
<proteinExistence type="predicted"/>
<evidence type="ECO:0000313" key="3">
    <source>
        <dbReference type="WBParaSite" id="L893_g20727.t1"/>
    </source>
</evidence>
<protein>
    <submittedName>
        <fullName evidence="3">39S ribosomal protein L35, mitochondrial</fullName>
    </submittedName>
</protein>
<accession>A0A1I7YXL1</accession>
<feature type="compositionally biased region" description="Basic residues" evidence="1">
    <location>
        <begin position="73"/>
        <end position="93"/>
    </location>
</feature>
<organism evidence="2 3">
    <name type="scientific">Steinernema glaseri</name>
    <dbReference type="NCBI Taxonomy" id="37863"/>
    <lineage>
        <taxon>Eukaryota</taxon>
        <taxon>Metazoa</taxon>
        <taxon>Ecdysozoa</taxon>
        <taxon>Nematoda</taxon>
        <taxon>Chromadorea</taxon>
        <taxon>Rhabditida</taxon>
        <taxon>Tylenchina</taxon>
        <taxon>Panagrolaimomorpha</taxon>
        <taxon>Strongyloidoidea</taxon>
        <taxon>Steinernematidae</taxon>
        <taxon>Steinernema</taxon>
    </lineage>
</organism>
<dbReference type="Proteomes" id="UP000095287">
    <property type="component" value="Unplaced"/>
</dbReference>
<reference evidence="3" key="1">
    <citation type="submission" date="2016-11" db="UniProtKB">
        <authorList>
            <consortium name="WormBaseParasite"/>
        </authorList>
    </citation>
    <scope>IDENTIFICATION</scope>
</reference>
<evidence type="ECO:0000256" key="1">
    <source>
        <dbReference type="SAM" id="MobiDB-lite"/>
    </source>
</evidence>